<evidence type="ECO:0008006" key="4">
    <source>
        <dbReference type="Google" id="ProtNLM"/>
    </source>
</evidence>
<dbReference type="KEGG" id="bfa:Bfae_13690"/>
<name>C7MC99_BRAFD</name>
<feature type="region of interest" description="Disordered" evidence="1">
    <location>
        <begin position="326"/>
        <end position="385"/>
    </location>
</feature>
<organism evidence="2 3">
    <name type="scientific">Brachybacterium faecium (strain ATCC 43885 / DSM 4810 / JCM 11609 / LMG 19847 / NBRC 14762 / NCIMB 9860 / 6-10)</name>
    <dbReference type="NCBI Taxonomy" id="446465"/>
    <lineage>
        <taxon>Bacteria</taxon>
        <taxon>Bacillati</taxon>
        <taxon>Actinomycetota</taxon>
        <taxon>Actinomycetes</taxon>
        <taxon>Micrococcales</taxon>
        <taxon>Dermabacteraceae</taxon>
        <taxon>Brachybacterium</taxon>
    </lineage>
</organism>
<protein>
    <recommendedName>
        <fullName evidence="4">Copper transporter</fullName>
    </recommendedName>
</protein>
<evidence type="ECO:0000313" key="2">
    <source>
        <dbReference type="EMBL" id="ACU85206.1"/>
    </source>
</evidence>
<dbReference type="PATRIC" id="fig|446465.5.peg.1367"/>
<dbReference type="Pfam" id="PF11382">
    <property type="entry name" value="MctB"/>
    <property type="match status" value="1"/>
</dbReference>
<accession>C7MC99</accession>
<dbReference type="GO" id="GO:0055070">
    <property type="term" value="P:copper ion homeostasis"/>
    <property type="evidence" value="ECO:0007669"/>
    <property type="project" value="InterPro"/>
</dbReference>
<dbReference type="STRING" id="446465.Bfae_13690"/>
<evidence type="ECO:0000313" key="3">
    <source>
        <dbReference type="Proteomes" id="UP000001919"/>
    </source>
</evidence>
<gene>
    <name evidence="2" type="ordered locus">Bfae_13690</name>
</gene>
<dbReference type="Proteomes" id="UP000001919">
    <property type="component" value="Chromosome"/>
</dbReference>
<dbReference type="HOGENOM" id="CLU_072020_0_1_11"/>
<feature type="compositionally biased region" description="Acidic residues" evidence="1">
    <location>
        <begin position="338"/>
        <end position="354"/>
    </location>
</feature>
<dbReference type="AlphaFoldDB" id="C7MC99"/>
<dbReference type="EMBL" id="CP001643">
    <property type="protein sequence ID" value="ACU85206.1"/>
    <property type="molecule type" value="Genomic_DNA"/>
</dbReference>
<dbReference type="GO" id="GO:0016020">
    <property type="term" value="C:membrane"/>
    <property type="evidence" value="ECO:0007669"/>
    <property type="project" value="InterPro"/>
</dbReference>
<proteinExistence type="predicted"/>
<evidence type="ECO:0000256" key="1">
    <source>
        <dbReference type="SAM" id="MobiDB-lite"/>
    </source>
</evidence>
<dbReference type="InterPro" id="IPR021522">
    <property type="entry name" value="MctB"/>
</dbReference>
<sequence>MIDFRYHLVSLISVFLALAVGIVLGAGPLRENLGDQLAGQVEQLRTEQEQLRSDAESLSTKHDQLATFVADLGPELVEGTLEGKQIAVLTDDRSTRPGIERMMSLLTASGVESPTRIGMETSLWSPEGASERAAALEEIRAIAPETLTADPDDELTDAAQLAGLLPTLLHGGGDLSPELRQQLWDVLVDHQLVVVDGTVPAQVDAVIYTGAAPEELAVDTEDEEVATERAQSLLALQTHLLRVLADTGLPAVVSADTPGNDASNGILRTVRGDADFDDLSTTDRLQEADGPLLSVLALIEQVRGGAGAYGTTADAEDRLPSLPETQGVEEQAAAQDQPQDEAQGEAQDAAEGESQDTGQGEAQGQPAGQDAGDGSVTPSDDGGEG</sequence>
<dbReference type="OrthoDB" id="4350157at2"/>
<keyword evidence="3" id="KW-1185">Reference proteome</keyword>
<dbReference type="eggNOG" id="ENOG5032TBA">
    <property type="taxonomic scope" value="Bacteria"/>
</dbReference>
<feature type="compositionally biased region" description="Low complexity" evidence="1">
    <location>
        <begin position="355"/>
        <end position="374"/>
    </location>
</feature>
<reference evidence="2 3" key="1">
    <citation type="journal article" date="2009" name="Stand. Genomic Sci.">
        <title>Complete genome sequence of Brachybacterium faecium type strain (Schefferle 6-10).</title>
        <authorList>
            <person name="Lapidus A."/>
            <person name="Pukall R."/>
            <person name="Labuttii K."/>
            <person name="Copeland A."/>
            <person name="Del Rio T.G."/>
            <person name="Nolan M."/>
            <person name="Chen F."/>
            <person name="Lucas S."/>
            <person name="Tice H."/>
            <person name="Cheng J.F."/>
            <person name="Bruce D."/>
            <person name="Goodwin L."/>
            <person name="Pitluck S."/>
            <person name="Rohde M."/>
            <person name="Goker M."/>
            <person name="Pati A."/>
            <person name="Ivanova N."/>
            <person name="Mavrommatis K."/>
            <person name="Chen A."/>
            <person name="Palaniappan K."/>
            <person name="D'haeseleer P."/>
            <person name="Chain P."/>
            <person name="Bristow J."/>
            <person name="Eisen J.A."/>
            <person name="Markowitz V."/>
            <person name="Hugenholtz P."/>
            <person name="Kyrpides N.C."/>
            <person name="Klenk H.P."/>
        </authorList>
    </citation>
    <scope>NUCLEOTIDE SEQUENCE [LARGE SCALE GENOMIC DNA]</scope>
    <source>
        <strain evidence="3">ATCC 43885 / DSM 4810 / JCM 11609 / LMG 19847 / NBRC 14762 / NCIMB 9860 / 6-10</strain>
    </source>
</reference>